<dbReference type="EMBL" id="GBRH01215420">
    <property type="protein sequence ID" value="JAD82475.1"/>
    <property type="molecule type" value="Transcribed_RNA"/>
</dbReference>
<name>A0A0A9D9X9_ARUDO</name>
<evidence type="ECO:0000313" key="1">
    <source>
        <dbReference type="EMBL" id="JAD82475.1"/>
    </source>
</evidence>
<reference evidence="1" key="1">
    <citation type="submission" date="2014-09" db="EMBL/GenBank/DDBJ databases">
        <authorList>
            <person name="Magalhaes I.L.F."/>
            <person name="Oliveira U."/>
            <person name="Santos F.R."/>
            <person name="Vidigal T.H.D.A."/>
            <person name="Brescovit A.D."/>
            <person name="Santos A.J."/>
        </authorList>
    </citation>
    <scope>NUCLEOTIDE SEQUENCE</scope>
    <source>
        <tissue evidence="1">Shoot tissue taken approximately 20 cm above the soil surface</tissue>
    </source>
</reference>
<accession>A0A0A9D9X9</accession>
<protein>
    <submittedName>
        <fullName evidence="1">Uncharacterized protein</fullName>
    </submittedName>
</protein>
<reference evidence="1" key="2">
    <citation type="journal article" date="2015" name="Data Brief">
        <title>Shoot transcriptome of the giant reed, Arundo donax.</title>
        <authorList>
            <person name="Barrero R.A."/>
            <person name="Guerrero F.D."/>
            <person name="Moolhuijzen P."/>
            <person name="Goolsby J.A."/>
            <person name="Tidwell J."/>
            <person name="Bellgard S.E."/>
            <person name="Bellgard M.I."/>
        </authorList>
    </citation>
    <scope>NUCLEOTIDE SEQUENCE</scope>
    <source>
        <tissue evidence="1">Shoot tissue taken approximately 20 cm above the soil surface</tissue>
    </source>
</reference>
<proteinExistence type="predicted"/>
<sequence>MTLGWFMYLKANSSHGSGQPISSRTLRHLLVSMLYRSGKSFLMQLFLCLQLQWLCLHFPFEVIWVFSPQQLVDMLLLY</sequence>
<organism evidence="1">
    <name type="scientific">Arundo donax</name>
    <name type="common">Giant reed</name>
    <name type="synonym">Donax arundinaceus</name>
    <dbReference type="NCBI Taxonomy" id="35708"/>
    <lineage>
        <taxon>Eukaryota</taxon>
        <taxon>Viridiplantae</taxon>
        <taxon>Streptophyta</taxon>
        <taxon>Embryophyta</taxon>
        <taxon>Tracheophyta</taxon>
        <taxon>Spermatophyta</taxon>
        <taxon>Magnoliopsida</taxon>
        <taxon>Liliopsida</taxon>
        <taxon>Poales</taxon>
        <taxon>Poaceae</taxon>
        <taxon>PACMAD clade</taxon>
        <taxon>Arundinoideae</taxon>
        <taxon>Arundineae</taxon>
        <taxon>Arundo</taxon>
    </lineage>
</organism>
<dbReference type="AlphaFoldDB" id="A0A0A9D9X9"/>